<keyword evidence="2" id="KW-1185">Reference proteome</keyword>
<dbReference type="EMBL" id="CP029822">
    <property type="protein sequence ID" value="AZS50579.1"/>
    <property type="molecule type" value="Genomic_DNA"/>
</dbReference>
<evidence type="ECO:0000313" key="1">
    <source>
        <dbReference type="EMBL" id="AZS50579.1"/>
    </source>
</evidence>
<name>A0A3S9XDR3_9GAMM</name>
<dbReference type="AlphaFoldDB" id="A0A3S9XDR3"/>
<sequence length="500" mass="57224">MDVLLVLLIVGMLIFGIVFALVSYTNIFSFINGSQVVGSVSSNIFKTVVVPVDSHQQIIINLDNNKSFETIAITQKIMFPFSKEKKIATEWPKGKAGFLVKSYDGSTIEMLGYRYKTIAKTAAKNGYNALLDLTVNNNRRIDKDNINYPYLYVWLDYNQNAQVDRGELISLKDLGIISIDVGSMRVVNRRINSSVINREGSYLRADGSKGSILEVDLFQDPFYREFLTTIKVPDKIKSIPNVQGSGLVRDLQEATAESSVLLSTVVNYYSHESLSQRYTMLNSLLLEWARSENMRFLVHLSQFSTDRFKLRLASDLKPSSYRSIHSEVSLALNHLMVVEQFTGKRLLYVFAKEVLNTQTGEIELHLAISFNNDIIARSVVVANSNRQQQEVIISNDMLNFTNEQKVQINEEYEVVKKNIFAKLQAEKPDIQELIAEFKKDQYRWVDESLQNQIETGEYFIRERKTINVPRRRYLIECIKPGNIIDQQVRDCADGKIAKTW</sequence>
<proteinExistence type="predicted"/>
<reference evidence="2" key="1">
    <citation type="submission" date="2018-06" db="EMBL/GenBank/DDBJ databases">
        <title>Complete genome of Pseudomonas insecticola strain QZS01.</title>
        <authorList>
            <person name="Wang J."/>
            <person name="Su Q."/>
        </authorList>
    </citation>
    <scope>NUCLEOTIDE SEQUENCE [LARGE SCALE GENOMIC DNA]</scope>
    <source>
        <strain evidence="2">QZS01</strain>
    </source>
</reference>
<dbReference type="Proteomes" id="UP000273143">
    <property type="component" value="Chromosome"/>
</dbReference>
<evidence type="ECO:0000313" key="2">
    <source>
        <dbReference type="Proteomes" id="UP000273143"/>
    </source>
</evidence>
<gene>
    <name evidence="1" type="ORF">DM558_07210</name>
</gene>
<organism evidence="1 2">
    <name type="scientific">Entomomonas moraniae</name>
    <dbReference type="NCBI Taxonomy" id="2213226"/>
    <lineage>
        <taxon>Bacteria</taxon>
        <taxon>Pseudomonadati</taxon>
        <taxon>Pseudomonadota</taxon>
        <taxon>Gammaproteobacteria</taxon>
        <taxon>Pseudomonadales</taxon>
        <taxon>Pseudomonadaceae</taxon>
        <taxon>Entomomonas</taxon>
    </lineage>
</organism>
<protein>
    <submittedName>
        <fullName evidence="1">Uncharacterized protein</fullName>
    </submittedName>
</protein>
<accession>A0A3S9XDR3</accession>
<dbReference type="KEGG" id="emo:DM558_07210"/>